<dbReference type="InterPro" id="IPR039420">
    <property type="entry name" value="WalR-like"/>
</dbReference>
<accession>A0ABX0PIT8</accession>
<keyword evidence="3" id="KW-0238">DNA-binding</keyword>
<protein>
    <submittedName>
        <fullName evidence="8">Response regulator transcription factor</fullName>
    </submittedName>
</protein>
<dbReference type="InterPro" id="IPR011006">
    <property type="entry name" value="CheY-like_superfamily"/>
</dbReference>
<dbReference type="InterPro" id="IPR001789">
    <property type="entry name" value="Sig_transdc_resp-reg_receiver"/>
</dbReference>
<dbReference type="SMART" id="SM00448">
    <property type="entry name" value="REC"/>
    <property type="match status" value="1"/>
</dbReference>
<evidence type="ECO:0000259" key="6">
    <source>
        <dbReference type="PROSITE" id="PS50043"/>
    </source>
</evidence>
<evidence type="ECO:0000256" key="3">
    <source>
        <dbReference type="ARBA" id="ARBA00023125"/>
    </source>
</evidence>
<feature type="domain" description="HTH luxR-type" evidence="6">
    <location>
        <begin position="142"/>
        <end position="207"/>
    </location>
</feature>
<evidence type="ECO:0000256" key="2">
    <source>
        <dbReference type="ARBA" id="ARBA00023015"/>
    </source>
</evidence>
<evidence type="ECO:0000313" key="8">
    <source>
        <dbReference type="EMBL" id="NIA57352.1"/>
    </source>
</evidence>
<organism evidence="8 9">
    <name type="scientific">Telluria antibiotica</name>
    <dbReference type="NCBI Taxonomy" id="2717319"/>
    <lineage>
        <taxon>Bacteria</taxon>
        <taxon>Pseudomonadati</taxon>
        <taxon>Pseudomonadota</taxon>
        <taxon>Betaproteobacteria</taxon>
        <taxon>Burkholderiales</taxon>
        <taxon>Oxalobacteraceae</taxon>
        <taxon>Telluria group</taxon>
        <taxon>Telluria</taxon>
    </lineage>
</organism>
<dbReference type="Pfam" id="PF00196">
    <property type="entry name" value="GerE"/>
    <property type="match status" value="1"/>
</dbReference>
<comment type="caution">
    <text evidence="8">The sequence shown here is derived from an EMBL/GenBank/DDBJ whole genome shotgun (WGS) entry which is preliminary data.</text>
</comment>
<evidence type="ECO:0000259" key="7">
    <source>
        <dbReference type="PROSITE" id="PS50110"/>
    </source>
</evidence>
<dbReference type="InterPro" id="IPR016032">
    <property type="entry name" value="Sig_transdc_resp-reg_C-effctor"/>
</dbReference>
<reference evidence="8 9" key="1">
    <citation type="submission" date="2020-03" db="EMBL/GenBank/DDBJ databases">
        <title>Genome sequence of strain Massilia sp. TW-1.</title>
        <authorList>
            <person name="Chaudhary D.K."/>
        </authorList>
    </citation>
    <scope>NUCLEOTIDE SEQUENCE [LARGE SCALE GENOMIC DNA]</scope>
    <source>
        <strain evidence="8 9">TW-1</strain>
    </source>
</reference>
<dbReference type="CDD" id="cd17535">
    <property type="entry name" value="REC_NarL-like"/>
    <property type="match status" value="1"/>
</dbReference>
<proteinExistence type="predicted"/>
<dbReference type="PROSITE" id="PS50043">
    <property type="entry name" value="HTH_LUXR_2"/>
    <property type="match status" value="1"/>
</dbReference>
<dbReference type="Pfam" id="PF00072">
    <property type="entry name" value="Response_reg"/>
    <property type="match status" value="1"/>
</dbReference>
<dbReference type="PANTHER" id="PTHR43214:SF41">
    <property type="entry name" value="NITRATE_NITRITE RESPONSE REGULATOR PROTEIN NARP"/>
    <property type="match status" value="1"/>
</dbReference>
<dbReference type="PRINTS" id="PR00038">
    <property type="entry name" value="HTHLUXR"/>
</dbReference>
<dbReference type="Proteomes" id="UP000716322">
    <property type="component" value="Unassembled WGS sequence"/>
</dbReference>
<sequence length="210" mass="23054">MIRILIADDHAIVRGGLKHLFAMVQDIDVAGEAVNGAQALEFLRHTPVDLVLLDLTMPGMSGTDLIARIRSVFPDLAILVLSMRNEPQIVRQVFKVGASGYLTKDSEPEMLVAAIRKTVASGRFIDPALAEQLVFDVAQPGATPPHEQLSDREAQIFALLARGRSVNDIAAELMISNKTVSTHKAHLMQKMNFMNHTDLVRYAILHGLVE</sequence>
<keyword evidence="4" id="KW-0804">Transcription</keyword>
<feature type="modified residue" description="4-aspartylphosphate" evidence="5">
    <location>
        <position position="54"/>
    </location>
</feature>
<keyword evidence="1 5" id="KW-0597">Phosphoprotein</keyword>
<dbReference type="SMART" id="SM00421">
    <property type="entry name" value="HTH_LUXR"/>
    <property type="match status" value="1"/>
</dbReference>
<evidence type="ECO:0000256" key="1">
    <source>
        <dbReference type="ARBA" id="ARBA00022553"/>
    </source>
</evidence>
<dbReference type="CDD" id="cd06170">
    <property type="entry name" value="LuxR_C_like"/>
    <property type="match status" value="1"/>
</dbReference>
<dbReference type="PANTHER" id="PTHR43214">
    <property type="entry name" value="TWO-COMPONENT RESPONSE REGULATOR"/>
    <property type="match status" value="1"/>
</dbReference>
<dbReference type="EMBL" id="JAAQOM010000021">
    <property type="protein sequence ID" value="NIA57352.1"/>
    <property type="molecule type" value="Genomic_DNA"/>
</dbReference>
<name>A0ABX0PIT8_9BURK</name>
<dbReference type="InterPro" id="IPR058245">
    <property type="entry name" value="NreC/VraR/RcsB-like_REC"/>
</dbReference>
<keyword evidence="2" id="KW-0805">Transcription regulation</keyword>
<dbReference type="SUPFAM" id="SSF52172">
    <property type="entry name" value="CheY-like"/>
    <property type="match status" value="1"/>
</dbReference>
<evidence type="ECO:0000313" key="9">
    <source>
        <dbReference type="Proteomes" id="UP000716322"/>
    </source>
</evidence>
<feature type="domain" description="Response regulatory" evidence="7">
    <location>
        <begin position="3"/>
        <end position="119"/>
    </location>
</feature>
<dbReference type="SUPFAM" id="SSF46894">
    <property type="entry name" value="C-terminal effector domain of the bipartite response regulators"/>
    <property type="match status" value="1"/>
</dbReference>
<gene>
    <name evidence="8" type="ORF">HAV22_27380</name>
</gene>
<keyword evidence="9" id="KW-1185">Reference proteome</keyword>
<evidence type="ECO:0000256" key="4">
    <source>
        <dbReference type="ARBA" id="ARBA00023163"/>
    </source>
</evidence>
<dbReference type="RefSeq" id="WP_166863854.1">
    <property type="nucleotide sequence ID" value="NZ_JAAQOM010000021.1"/>
</dbReference>
<dbReference type="InterPro" id="IPR000792">
    <property type="entry name" value="Tscrpt_reg_LuxR_C"/>
</dbReference>
<evidence type="ECO:0000256" key="5">
    <source>
        <dbReference type="PROSITE-ProRule" id="PRU00169"/>
    </source>
</evidence>
<dbReference type="PROSITE" id="PS00622">
    <property type="entry name" value="HTH_LUXR_1"/>
    <property type="match status" value="1"/>
</dbReference>
<dbReference type="Gene3D" id="3.40.50.2300">
    <property type="match status" value="1"/>
</dbReference>
<dbReference type="PROSITE" id="PS50110">
    <property type="entry name" value="RESPONSE_REGULATORY"/>
    <property type="match status" value="1"/>
</dbReference>